<protein>
    <submittedName>
        <fullName evidence="2">Glycosyltransferase involved in cell wall bisynthesis</fullName>
    </submittedName>
</protein>
<reference evidence="3" key="1">
    <citation type="submission" date="2016-10" db="EMBL/GenBank/DDBJ databases">
        <authorList>
            <person name="Varghese N."/>
            <person name="Submissions S."/>
        </authorList>
    </citation>
    <scope>NUCLEOTIDE SEQUENCE [LARGE SCALE GENOMIC DNA]</scope>
    <source>
        <strain evidence="3">DSM 217</strain>
    </source>
</reference>
<dbReference type="OrthoDB" id="9775208at2"/>
<evidence type="ECO:0000313" key="3">
    <source>
        <dbReference type="Proteomes" id="UP000198816"/>
    </source>
</evidence>
<dbReference type="RefSeq" id="WP_093029659.1">
    <property type="nucleotide sequence ID" value="NZ_FNNZ01000005.1"/>
</dbReference>
<dbReference type="GO" id="GO:0016757">
    <property type="term" value="F:glycosyltransferase activity"/>
    <property type="evidence" value="ECO:0007669"/>
    <property type="project" value="InterPro"/>
</dbReference>
<organism evidence="2 3">
    <name type="scientific">Thiocapsa roseopersicina</name>
    <dbReference type="NCBI Taxonomy" id="1058"/>
    <lineage>
        <taxon>Bacteria</taxon>
        <taxon>Pseudomonadati</taxon>
        <taxon>Pseudomonadota</taxon>
        <taxon>Gammaproteobacteria</taxon>
        <taxon>Chromatiales</taxon>
        <taxon>Chromatiaceae</taxon>
        <taxon>Thiocapsa</taxon>
    </lineage>
</organism>
<dbReference type="PANTHER" id="PTHR45947">
    <property type="entry name" value="SULFOQUINOVOSYL TRANSFERASE SQD2"/>
    <property type="match status" value="1"/>
</dbReference>
<proteinExistence type="predicted"/>
<accession>A0A1H2UFC9</accession>
<dbReference type="InterPro" id="IPR001296">
    <property type="entry name" value="Glyco_trans_1"/>
</dbReference>
<feature type="domain" description="Glycosyl transferase family 1" evidence="1">
    <location>
        <begin position="235"/>
        <end position="393"/>
    </location>
</feature>
<dbReference type="EMBL" id="FNNZ01000005">
    <property type="protein sequence ID" value="SDW54777.1"/>
    <property type="molecule type" value="Genomic_DNA"/>
</dbReference>
<dbReference type="InterPro" id="IPR050194">
    <property type="entry name" value="Glycosyltransferase_grp1"/>
</dbReference>
<dbReference type="AlphaFoldDB" id="A0A1H2UFC9"/>
<evidence type="ECO:0000313" key="2">
    <source>
        <dbReference type="EMBL" id="SDW54777.1"/>
    </source>
</evidence>
<sequence length="436" mass="47489">MTAAQGPRLLLSAYQCGPGMGSVSQIGWHWYSRLARRLPTTLLTHVRNRPAIEAAGGPVGEGRILYVDTEWFAGPLYRVASRIFPKSEHAVFLVSSLDFYVYDREALRIARTESRDSMPWDIVHAPTPVSPLAATRLHRLGLPVVLGPWNGNLGLPPGFRDILRADSAWLYPVRHLGRVIDALAGGTRHATAILTATRATIAGIPRRYHHLCVPVLENGVELETFPAEPWPTAPGVAGEPLRLVFVGRLVPFKGVGMLLDAVARLAPEMPIRLCIVGDGPLSGEWREQATRLGLGKQVRFTGNLPPPEVAAEIRAAHVFCLPSVRESGGAVLLEAMACARPVIAVDFGGPAEIIDSAVGLALPPTGPEAVVEGLVAALRDLVRNPEIWRQRGEAGRRRAEERYAWDAKVESTIELYRDLLADPVAARNRRRTRSGS</sequence>
<dbReference type="Pfam" id="PF00534">
    <property type="entry name" value="Glycos_transf_1"/>
    <property type="match status" value="1"/>
</dbReference>
<dbReference type="CDD" id="cd03801">
    <property type="entry name" value="GT4_PimA-like"/>
    <property type="match status" value="1"/>
</dbReference>
<keyword evidence="3" id="KW-1185">Reference proteome</keyword>
<keyword evidence="2" id="KW-0808">Transferase</keyword>
<name>A0A1H2UFC9_THIRO</name>
<gene>
    <name evidence="2" type="ORF">SAMN05421783_10587</name>
</gene>
<dbReference type="Gene3D" id="3.40.50.2000">
    <property type="entry name" value="Glycogen Phosphorylase B"/>
    <property type="match status" value="2"/>
</dbReference>
<dbReference type="STRING" id="1058.SAMN05421783_10587"/>
<evidence type="ECO:0000259" key="1">
    <source>
        <dbReference type="Pfam" id="PF00534"/>
    </source>
</evidence>
<dbReference type="PANTHER" id="PTHR45947:SF3">
    <property type="entry name" value="SULFOQUINOVOSYL TRANSFERASE SQD2"/>
    <property type="match status" value="1"/>
</dbReference>
<dbReference type="SUPFAM" id="SSF53756">
    <property type="entry name" value="UDP-Glycosyltransferase/glycogen phosphorylase"/>
    <property type="match status" value="1"/>
</dbReference>
<dbReference type="Proteomes" id="UP000198816">
    <property type="component" value="Unassembled WGS sequence"/>
</dbReference>